<evidence type="ECO:0000259" key="9">
    <source>
        <dbReference type="PROSITE" id="PS50113"/>
    </source>
</evidence>
<dbReference type="SMART" id="SM00086">
    <property type="entry name" value="PAC"/>
    <property type="match status" value="4"/>
</dbReference>
<evidence type="ECO:0000259" key="7">
    <source>
        <dbReference type="PROSITE" id="PS50109"/>
    </source>
</evidence>
<dbReference type="EC" id="2.7.13.3" evidence="2"/>
<dbReference type="Proteomes" id="UP000030185">
    <property type="component" value="Unassembled WGS sequence"/>
</dbReference>
<dbReference type="PROSITE" id="PS50109">
    <property type="entry name" value="HIS_KIN"/>
    <property type="match status" value="1"/>
</dbReference>
<evidence type="ECO:0000256" key="3">
    <source>
        <dbReference type="ARBA" id="ARBA00022553"/>
    </source>
</evidence>
<dbReference type="InterPro" id="IPR000700">
    <property type="entry name" value="PAS-assoc_C"/>
</dbReference>
<evidence type="ECO:0000313" key="10">
    <source>
        <dbReference type="EMBL" id="GAL84386.1"/>
    </source>
</evidence>
<keyword evidence="4" id="KW-0808">Transferase</keyword>
<dbReference type="InterPro" id="IPR036097">
    <property type="entry name" value="HisK_dim/P_sf"/>
</dbReference>
<evidence type="ECO:0000256" key="5">
    <source>
        <dbReference type="ARBA" id="ARBA00022777"/>
    </source>
</evidence>
<dbReference type="FunFam" id="3.30.450.20:FF:000099">
    <property type="entry name" value="Sensory box sensor histidine kinase"/>
    <property type="match status" value="1"/>
</dbReference>
<evidence type="ECO:0000256" key="6">
    <source>
        <dbReference type="SAM" id="Coils"/>
    </source>
</evidence>
<feature type="domain" description="PAC" evidence="9">
    <location>
        <begin position="620"/>
        <end position="672"/>
    </location>
</feature>
<evidence type="ECO:0000256" key="4">
    <source>
        <dbReference type="ARBA" id="ARBA00022679"/>
    </source>
</evidence>
<feature type="domain" description="PAC" evidence="9">
    <location>
        <begin position="212"/>
        <end position="264"/>
    </location>
</feature>
<dbReference type="InterPro" id="IPR003594">
    <property type="entry name" value="HATPase_dom"/>
</dbReference>
<dbReference type="PRINTS" id="PR00344">
    <property type="entry name" value="BCTRLSENSOR"/>
</dbReference>
<dbReference type="Pfam" id="PF08447">
    <property type="entry name" value="PAS_3"/>
    <property type="match status" value="3"/>
</dbReference>
<dbReference type="InterPro" id="IPR004358">
    <property type="entry name" value="Sig_transdc_His_kin-like_C"/>
</dbReference>
<comment type="catalytic activity">
    <reaction evidence="1">
        <text>ATP + protein L-histidine = ADP + protein N-phospho-L-histidine.</text>
        <dbReference type="EC" id="2.7.13.3"/>
    </reaction>
</comment>
<feature type="domain" description="PAS" evidence="8">
    <location>
        <begin position="15"/>
        <end position="52"/>
    </location>
</feature>
<dbReference type="InterPro" id="IPR001610">
    <property type="entry name" value="PAC"/>
</dbReference>
<dbReference type="EMBL" id="BBLT01000002">
    <property type="protein sequence ID" value="GAL84386.1"/>
    <property type="molecule type" value="Genomic_DNA"/>
</dbReference>
<dbReference type="Pfam" id="PF13426">
    <property type="entry name" value="PAS_9"/>
    <property type="match status" value="1"/>
</dbReference>
<dbReference type="Gene3D" id="2.10.70.100">
    <property type="match status" value="1"/>
</dbReference>
<dbReference type="Gene3D" id="3.30.450.20">
    <property type="entry name" value="PAS domain"/>
    <property type="match status" value="6"/>
</dbReference>
<feature type="domain" description="Histidine kinase" evidence="7">
    <location>
        <begin position="830"/>
        <end position="1043"/>
    </location>
</feature>
<dbReference type="SMART" id="SM00091">
    <property type="entry name" value="PAS"/>
    <property type="match status" value="3"/>
</dbReference>
<dbReference type="Gene3D" id="3.30.565.10">
    <property type="entry name" value="Histidine kinase-like ATPase, C-terminal domain"/>
    <property type="match status" value="1"/>
</dbReference>
<dbReference type="PANTHER" id="PTHR43304:SF1">
    <property type="entry name" value="PAC DOMAIN-CONTAINING PROTEIN"/>
    <property type="match status" value="1"/>
</dbReference>
<dbReference type="Gene3D" id="1.10.287.130">
    <property type="match status" value="1"/>
</dbReference>
<name>A0A098LBU2_9BACT</name>
<dbReference type="InterPro" id="IPR035965">
    <property type="entry name" value="PAS-like_dom_sf"/>
</dbReference>
<dbReference type="Pfam" id="PF02518">
    <property type="entry name" value="HATPase_c"/>
    <property type="match status" value="1"/>
</dbReference>
<dbReference type="InterPro" id="IPR052162">
    <property type="entry name" value="Sensor_kinase/Photoreceptor"/>
</dbReference>
<dbReference type="RefSeq" id="WP_045460868.1">
    <property type="nucleotide sequence ID" value="NZ_BBLT01000002.1"/>
</dbReference>
<dbReference type="eggNOG" id="COG4251">
    <property type="taxonomic scope" value="Bacteria"/>
</dbReference>
<dbReference type="CDD" id="cd00130">
    <property type="entry name" value="PAS"/>
    <property type="match status" value="3"/>
</dbReference>
<dbReference type="SMART" id="SM00387">
    <property type="entry name" value="HATPase_c"/>
    <property type="match status" value="1"/>
</dbReference>
<keyword evidence="5" id="KW-0418">Kinase</keyword>
<evidence type="ECO:0000313" key="11">
    <source>
        <dbReference type="Proteomes" id="UP000030185"/>
    </source>
</evidence>
<sequence>MLNPSGIMIDESVLWKETFIKTLKRSSDGIFAFDEFGKIFFWNNSLELLTDYPSRLAVKLSYNDVFWPDSFAALYNKVKDGEIVEIPLTRYSFKPGKKVYFKGNIFPVLDTDGKFFGGIGCLTQITGPGFVEAEVLSEDGLIEEVESLARVGRWEMDIMTGYTFCSNQIYDIFEITPDGPIRLEDLFCYVHSEDISKVIQVIDCAREEKRSIDFNYRIITPNENLKYILGKAKPVLNEAGKLVRLLGYFQDITYRKRTDSLLSGIVHSSGMGFMMLKPVRNEDKYVTDFQPVFFNHFTEKFLNKKFRELRGKRFFAEYPGLIKLGILDQFKDVMTTGEPSTNEVYYGEDGFSNWLRISAVRNEDSCIISFEDYTERVDALEELRKNQIFLYQSQEAANICSFEWELKSDNFKVTPELRKMFDYPSKGTITFKDIQNCVEEYDRSNIMTFVETIIETNEPWELECKVKTIMGREIYCWMKATIFIDNAGEKKLVGSIMDITKRKKAELDLEKSKLQLERISKALKELNEELEIKVKERTLDLSVSNERFRLISNATNDSMWDWDFITNEFWFNDAYKAHFGFENLEGKAGLDYWKTRIHPDDRTRILDSFECIFFSQESNWRNEYKFCKNDGTYGYVIDRGFVIRDEKGKVIRIVGCLTEITEIKTIESRLLESEETYRTLAESMPQLVWITNETGEIIFTNRKSEEYLGKSFDDLKGNGWFNFIHQNDLSKALYKWNQSLGTGAEYSVEYRLKNCLNDYRWFLSRAVPIKGENGKNVKWVGTSTDIHDQRMMLNNFASAQVKLSDINNQLNTKNEELKKINKELDNFVYMASHDLTSPVRNLESLMELLLNELNPDPNNVKLNFLINLVTRSISILKKTISDLSEVAKTEEDPFLIQEVNLNEVLEEVKDSIKDLIEGSEAIILEDFKVKSLKFRKKNMRSILFNLLSNAIKYKSIERKPVVGIRTELVSEDIILLAIQDNGKGIRKEDYPKVFAPFKRIDYGVEGTGIGMSIVKRIVDNNGGKIEVNSNPGEGTVFNIFLKI</sequence>
<dbReference type="PROSITE" id="PS50112">
    <property type="entry name" value="PAS"/>
    <property type="match status" value="2"/>
</dbReference>
<keyword evidence="6" id="KW-0175">Coiled coil</keyword>
<evidence type="ECO:0000259" key="8">
    <source>
        <dbReference type="PROSITE" id="PS50112"/>
    </source>
</evidence>
<evidence type="ECO:0000256" key="1">
    <source>
        <dbReference type="ARBA" id="ARBA00000085"/>
    </source>
</evidence>
<protein>
    <recommendedName>
        <fullName evidence="2">histidine kinase</fullName>
        <ecNumber evidence="2">2.7.13.3</ecNumber>
    </recommendedName>
</protein>
<dbReference type="SUPFAM" id="SSF47384">
    <property type="entry name" value="Homodimeric domain of signal transducing histidine kinase"/>
    <property type="match status" value="1"/>
</dbReference>
<dbReference type="eggNOG" id="COG2202">
    <property type="taxonomic scope" value="Bacteria"/>
</dbReference>
<organism evidence="10 11">
    <name type="scientific">Sporocytophaga myxococcoides</name>
    <dbReference type="NCBI Taxonomy" id="153721"/>
    <lineage>
        <taxon>Bacteria</taxon>
        <taxon>Pseudomonadati</taxon>
        <taxon>Bacteroidota</taxon>
        <taxon>Cytophagia</taxon>
        <taxon>Cytophagales</taxon>
        <taxon>Cytophagaceae</taxon>
        <taxon>Sporocytophaga</taxon>
    </lineage>
</organism>
<reference evidence="10 11" key="1">
    <citation type="submission" date="2014-09" db="EMBL/GenBank/DDBJ databases">
        <title>Sporocytophaga myxococcoides PG-01 genome sequencing.</title>
        <authorList>
            <person name="Liu L."/>
            <person name="Gao P.J."/>
            <person name="Chen G.J."/>
            <person name="Wang L.S."/>
        </authorList>
    </citation>
    <scope>NUCLEOTIDE SEQUENCE [LARGE SCALE GENOMIC DNA]</scope>
    <source>
        <strain evidence="10 11">PG-01</strain>
    </source>
</reference>
<accession>A0A098LBU2</accession>
<dbReference type="SUPFAM" id="SSF55874">
    <property type="entry name" value="ATPase domain of HSP90 chaperone/DNA topoisomerase II/histidine kinase"/>
    <property type="match status" value="1"/>
</dbReference>
<dbReference type="GO" id="GO:0000155">
    <property type="term" value="F:phosphorelay sensor kinase activity"/>
    <property type="evidence" value="ECO:0007669"/>
    <property type="project" value="InterPro"/>
</dbReference>
<dbReference type="AlphaFoldDB" id="A0A098LBU2"/>
<feature type="domain" description="PAS" evidence="8">
    <location>
        <begin position="673"/>
        <end position="743"/>
    </location>
</feature>
<dbReference type="InterPro" id="IPR005467">
    <property type="entry name" value="His_kinase_dom"/>
</dbReference>
<feature type="coiled-coil region" evidence="6">
    <location>
        <begin position="497"/>
        <end position="536"/>
    </location>
</feature>
<keyword evidence="3" id="KW-0597">Phosphoprotein</keyword>
<dbReference type="InterPro" id="IPR000014">
    <property type="entry name" value="PAS"/>
</dbReference>
<dbReference type="SUPFAM" id="SSF55785">
    <property type="entry name" value="PYP-like sensor domain (PAS domain)"/>
    <property type="match status" value="6"/>
</dbReference>
<dbReference type="PANTHER" id="PTHR43304">
    <property type="entry name" value="PHYTOCHROME-LIKE PROTEIN CPH1"/>
    <property type="match status" value="1"/>
</dbReference>
<dbReference type="NCBIfam" id="TIGR00229">
    <property type="entry name" value="sensory_box"/>
    <property type="match status" value="2"/>
</dbReference>
<proteinExistence type="predicted"/>
<dbReference type="OrthoDB" id="9766459at2"/>
<dbReference type="PROSITE" id="PS50113">
    <property type="entry name" value="PAC"/>
    <property type="match status" value="4"/>
</dbReference>
<dbReference type="InterPro" id="IPR036890">
    <property type="entry name" value="HATPase_C_sf"/>
</dbReference>
<feature type="domain" description="PAC" evidence="9">
    <location>
        <begin position="746"/>
        <end position="798"/>
    </location>
</feature>
<keyword evidence="11" id="KW-1185">Reference proteome</keyword>
<dbReference type="InterPro" id="IPR013655">
    <property type="entry name" value="PAS_fold_3"/>
</dbReference>
<feature type="domain" description="PAC" evidence="9">
    <location>
        <begin position="460"/>
        <end position="511"/>
    </location>
</feature>
<evidence type="ECO:0000256" key="2">
    <source>
        <dbReference type="ARBA" id="ARBA00012438"/>
    </source>
</evidence>
<dbReference type="STRING" id="153721.MYP_1614"/>
<gene>
    <name evidence="10" type="ORF">MYP_1614</name>
</gene>
<comment type="caution">
    <text evidence="10">The sequence shown here is derived from an EMBL/GenBank/DDBJ whole genome shotgun (WGS) entry which is preliminary data.</text>
</comment>
<feature type="coiled-coil region" evidence="6">
    <location>
        <begin position="796"/>
        <end position="827"/>
    </location>
</feature>